<gene>
    <name evidence="3" type="ORF">SAMN02745216_05310</name>
</gene>
<dbReference type="GO" id="GO:0006313">
    <property type="term" value="P:DNA transposition"/>
    <property type="evidence" value="ECO:0007669"/>
    <property type="project" value="InterPro"/>
</dbReference>
<name>A0A1M7BG36_9BACT</name>
<reference evidence="4" key="1">
    <citation type="submission" date="2016-11" db="EMBL/GenBank/DDBJ databases">
        <authorList>
            <person name="Varghese N."/>
            <person name="Submissions S."/>
        </authorList>
    </citation>
    <scope>NUCLEOTIDE SEQUENCE [LARGE SCALE GENOMIC DNA]</scope>
    <source>
        <strain evidence="4">DSM 16219</strain>
    </source>
</reference>
<dbReference type="Pfam" id="PF01797">
    <property type="entry name" value="Y1_Tnp"/>
    <property type="match status" value="1"/>
</dbReference>
<dbReference type="SMART" id="SM01321">
    <property type="entry name" value="Y1_Tnp"/>
    <property type="match status" value="1"/>
</dbReference>
<proteinExistence type="predicted"/>
<dbReference type="PANTHER" id="PTHR34322">
    <property type="entry name" value="TRANSPOSASE, Y1_TNP DOMAIN-CONTAINING"/>
    <property type="match status" value="1"/>
</dbReference>
<dbReference type="GO" id="GO:0006275">
    <property type="term" value="P:regulation of DNA replication"/>
    <property type="evidence" value="ECO:0007669"/>
    <property type="project" value="InterPro"/>
</dbReference>
<dbReference type="AlphaFoldDB" id="A0A1M7BG36"/>
<dbReference type="STRING" id="1121393.SAMN02745216_05310"/>
<sequence length="370" mass="42149">GLKRPEMFKPPLRQIQSRILGNIVICFQVCYGRIMPRSSRIDAPGVLHHVMIRGIERKPIFFDDQDRNALEERLSDVLPETGAACYAWVFMENHAHFLLRSPVAGISHVMQRLMTSFAMYINRRYGRHGPLFQNRFKSVICQEDAYFKELVRYIHLNPVRAGLMQNLSELALHPYCGHGNLMGKNRHPWQDVDYVLNGFGKSVREARKNYQAFVEAGISMGRREDLTGGGLIRSMGGWEAVKQAFPSKEHRQKSDQRILGDGDFVQAVLAQAKEHLSRKYVLQSKGLDKGAILLRVASLYGISPDSVLSGTRRKPIPDARAVYCYWTVKELGVAQIQMARDLSMRSSTIAYAVQRGEKIVKENRWDIMDG</sequence>
<evidence type="ECO:0000313" key="3">
    <source>
        <dbReference type="EMBL" id="SHL53950.1"/>
    </source>
</evidence>
<dbReference type="GO" id="GO:0005524">
    <property type="term" value="F:ATP binding"/>
    <property type="evidence" value="ECO:0007669"/>
    <property type="project" value="InterPro"/>
</dbReference>
<dbReference type="Gene3D" id="3.30.70.1290">
    <property type="entry name" value="Transposase IS200-like"/>
    <property type="match status" value="1"/>
</dbReference>
<organism evidence="3 4">
    <name type="scientific">Desulfatibacillum alkenivorans DSM 16219</name>
    <dbReference type="NCBI Taxonomy" id="1121393"/>
    <lineage>
        <taxon>Bacteria</taxon>
        <taxon>Pseudomonadati</taxon>
        <taxon>Thermodesulfobacteriota</taxon>
        <taxon>Desulfobacteria</taxon>
        <taxon>Desulfobacterales</taxon>
        <taxon>Desulfatibacillaceae</taxon>
        <taxon>Desulfatibacillum</taxon>
    </lineage>
</organism>
<dbReference type="GO" id="GO:0004803">
    <property type="term" value="F:transposase activity"/>
    <property type="evidence" value="ECO:0007669"/>
    <property type="project" value="InterPro"/>
</dbReference>
<dbReference type="InterPro" id="IPR002686">
    <property type="entry name" value="Transposase_17"/>
</dbReference>
<dbReference type="InterPro" id="IPR010921">
    <property type="entry name" value="Trp_repressor/repl_initiator"/>
</dbReference>
<dbReference type="Gene3D" id="1.10.1750.10">
    <property type="match status" value="1"/>
</dbReference>
<dbReference type="InterPro" id="IPR036515">
    <property type="entry name" value="Transposase_17_sf"/>
</dbReference>
<feature type="non-terminal residue" evidence="3">
    <location>
        <position position="1"/>
    </location>
</feature>
<dbReference type="PANTHER" id="PTHR34322:SF2">
    <property type="entry name" value="TRANSPOSASE IS200-LIKE DOMAIN-CONTAINING PROTEIN"/>
    <property type="match status" value="1"/>
</dbReference>
<dbReference type="GO" id="GO:0043565">
    <property type="term" value="F:sequence-specific DNA binding"/>
    <property type="evidence" value="ECO:0007669"/>
    <property type="project" value="InterPro"/>
</dbReference>
<dbReference type="GO" id="GO:0006270">
    <property type="term" value="P:DNA replication initiation"/>
    <property type="evidence" value="ECO:0007669"/>
    <property type="project" value="InterPro"/>
</dbReference>
<dbReference type="SUPFAM" id="SSF143422">
    <property type="entry name" value="Transposase IS200-like"/>
    <property type="match status" value="1"/>
</dbReference>
<feature type="domain" description="Transposase IS200-like" evidence="2">
    <location>
        <begin position="43"/>
        <end position="157"/>
    </location>
</feature>
<dbReference type="EMBL" id="FQZU01000097">
    <property type="protein sequence ID" value="SHL53950.1"/>
    <property type="molecule type" value="Genomic_DNA"/>
</dbReference>
<dbReference type="InterPro" id="IPR013159">
    <property type="entry name" value="DnaA_C"/>
</dbReference>
<evidence type="ECO:0000313" key="4">
    <source>
        <dbReference type="Proteomes" id="UP000183994"/>
    </source>
</evidence>
<keyword evidence="4" id="KW-1185">Reference proteome</keyword>
<feature type="domain" description="Chromosomal replication initiator DnaA C-terminal" evidence="1">
    <location>
        <begin position="288"/>
        <end position="356"/>
    </location>
</feature>
<evidence type="ECO:0000259" key="2">
    <source>
        <dbReference type="SMART" id="SM01321"/>
    </source>
</evidence>
<dbReference type="SUPFAM" id="SSF48295">
    <property type="entry name" value="TrpR-like"/>
    <property type="match status" value="1"/>
</dbReference>
<evidence type="ECO:0000259" key="1">
    <source>
        <dbReference type="SMART" id="SM00760"/>
    </source>
</evidence>
<dbReference type="SMART" id="SM00760">
    <property type="entry name" value="Bac_DnaA_C"/>
    <property type="match status" value="1"/>
</dbReference>
<accession>A0A1M7BG36</accession>
<protein>
    <submittedName>
        <fullName evidence="3">REP element-mobilizing transposase RayT</fullName>
    </submittedName>
</protein>
<dbReference type="Proteomes" id="UP000183994">
    <property type="component" value="Unassembled WGS sequence"/>
</dbReference>